<sequence>MSRSRSRVVAVWCRDWPAVAAAVLAELPSTRPVAVLAGSRVVASSAVARFEGVRRGLRRREAQAVCPDLFLAQDDPDRDARLFEPVVAAVDETVPGVEVLRPGLLVLGARGAARFFGSEEVAAERLVDAVAALGVEAQIGVADELATAVIAARRGALVPPGGDARFLAPLPVGELALEPALAPPEREELADLLHRLGLRRIGDFAAVSAADVASRFGADAVAAHRIARALPGRPPSARRPPPDLAVEQHCDPPVDRVDAAAFAGRMLAVRLHERLAAAGLACTRLAVSAKTESGEELSRVWRCAEPLTPDGTADRVRWQLDGWLTHRARPTAPVTLLRLEPVEVVRAGALQLGLWGGVGEGDERARRALIRVQGLLGGEAVRVGVLSGGRGPAERVTLVALGDEHVPTADPALPWPGRLPEPSPVVLFPEYPPVFLETADGTTVFVDERGLFSADPALLRWGRRTWPLLGWAGPWPVDDHWWSPGATPVARVQVHLESPESRTLLLLYRAEGWHAEGLYD</sequence>
<dbReference type="InterPro" id="IPR043502">
    <property type="entry name" value="DNA/RNA_pol_sf"/>
</dbReference>
<evidence type="ECO:0000256" key="2">
    <source>
        <dbReference type="ARBA" id="ARBA00022763"/>
    </source>
</evidence>
<comment type="caution">
    <text evidence="5">The sequence shown here is derived from an EMBL/GenBank/DDBJ whole genome shotgun (WGS) entry which is preliminary data.</text>
</comment>
<dbReference type="PANTHER" id="PTHR35369:SF2">
    <property type="entry name" value="BLR3025 PROTEIN"/>
    <property type="match status" value="1"/>
</dbReference>
<evidence type="ECO:0000313" key="6">
    <source>
        <dbReference type="Proteomes" id="UP000252586"/>
    </source>
</evidence>
<dbReference type="InterPro" id="IPR043128">
    <property type="entry name" value="Rev_trsase/Diguanyl_cyclase"/>
</dbReference>
<dbReference type="RefSeq" id="WP_233444447.1">
    <property type="nucleotide sequence ID" value="NZ_CP107943.1"/>
</dbReference>
<dbReference type="PANTHER" id="PTHR35369">
    <property type="entry name" value="BLR3025 PROTEIN-RELATED"/>
    <property type="match status" value="1"/>
</dbReference>
<dbReference type="CDD" id="cd03468">
    <property type="entry name" value="PolY_like"/>
    <property type="match status" value="1"/>
</dbReference>
<evidence type="ECO:0000256" key="1">
    <source>
        <dbReference type="ARBA" id="ARBA00010945"/>
    </source>
</evidence>
<gene>
    <name evidence="5" type="ORF">DFR74_10836</name>
</gene>
<comment type="function">
    <text evidence="3">Poorly processive, error-prone DNA polymerase involved in untargeted mutagenesis. Copies undamaged DNA at stalled replication forks, which arise in vivo from mismatched or misaligned primer ends. These misaligned primers can be extended by PolIV. Exhibits no 3'-5' exonuclease (proofreading) activity. May be involved in translesional synthesis, in conjunction with the beta clamp from PolIII.</text>
</comment>
<reference evidence="5 6" key="1">
    <citation type="submission" date="2018-06" db="EMBL/GenBank/DDBJ databases">
        <title>Genomic Encyclopedia of Type Strains, Phase IV (KMG-IV): sequencing the most valuable type-strain genomes for metagenomic binning, comparative biology and taxonomic classification.</title>
        <authorList>
            <person name="Goeker M."/>
        </authorList>
    </citation>
    <scope>NUCLEOTIDE SEQUENCE [LARGE SCALE GENOMIC DNA]</scope>
    <source>
        <strain evidence="5 6">DSM 44599</strain>
    </source>
</reference>
<dbReference type="InterPro" id="IPR001126">
    <property type="entry name" value="UmuC"/>
</dbReference>
<proteinExistence type="inferred from homology"/>
<dbReference type="InterPro" id="IPR050356">
    <property type="entry name" value="SulA_CellDiv_inhibitor"/>
</dbReference>
<dbReference type="Proteomes" id="UP000252586">
    <property type="component" value="Unassembled WGS sequence"/>
</dbReference>
<evidence type="ECO:0000259" key="4">
    <source>
        <dbReference type="Pfam" id="PF00817"/>
    </source>
</evidence>
<dbReference type="Gene3D" id="3.40.1170.60">
    <property type="match status" value="1"/>
</dbReference>
<organism evidence="5 6">
    <name type="scientific">Nocardia puris</name>
    <dbReference type="NCBI Taxonomy" id="208602"/>
    <lineage>
        <taxon>Bacteria</taxon>
        <taxon>Bacillati</taxon>
        <taxon>Actinomycetota</taxon>
        <taxon>Actinomycetes</taxon>
        <taxon>Mycobacteriales</taxon>
        <taxon>Nocardiaceae</taxon>
        <taxon>Nocardia</taxon>
    </lineage>
</organism>
<dbReference type="EMBL" id="QNRE01000008">
    <property type="protein sequence ID" value="RBO88811.1"/>
    <property type="molecule type" value="Genomic_DNA"/>
</dbReference>
<feature type="domain" description="UmuC" evidence="4">
    <location>
        <begin position="26"/>
        <end position="152"/>
    </location>
</feature>
<accession>A0A366DFK2</accession>
<dbReference type="Gene3D" id="3.30.70.270">
    <property type="match status" value="1"/>
</dbReference>
<dbReference type="STRING" id="1210090.GCA_001613185_05295"/>
<keyword evidence="2" id="KW-0227">DNA damage</keyword>
<dbReference type="GO" id="GO:0006281">
    <property type="term" value="P:DNA repair"/>
    <property type="evidence" value="ECO:0007669"/>
    <property type="project" value="InterPro"/>
</dbReference>
<protein>
    <submittedName>
        <fullName evidence="5">Protein ImuB</fullName>
    </submittedName>
</protein>
<comment type="similarity">
    <text evidence="1">Belongs to the DNA polymerase type-Y family.</text>
</comment>
<dbReference type="AlphaFoldDB" id="A0A366DFK2"/>
<dbReference type="SUPFAM" id="SSF56672">
    <property type="entry name" value="DNA/RNA polymerases"/>
    <property type="match status" value="1"/>
</dbReference>
<evidence type="ECO:0000256" key="3">
    <source>
        <dbReference type="ARBA" id="ARBA00025589"/>
    </source>
</evidence>
<keyword evidence="6" id="KW-1185">Reference proteome</keyword>
<dbReference type="Pfam" id="PF00817">
    <property type="entry name" value="IMS"/>
    <property type="match status" value="1"/>
</dbReference>
<name>A0A366DFK2_9NOCA</name>
<evidence type="ECO:0000313" key="5">
    <source>
        <dbReference type="EMBL" id="RBO88811.1"/>
    </source>
</evidence>